<feature type="coiled-coil region" evidence="16">
    <location>
        <begin position="1080"/>
        <end position="1114"/>
    </location>
</feature>
<dbReference type="InterPro" id="IPR001610">
    <property type="entry name" value="PAC"/>
</dbReference>
<dbReference type="InterPro" id="IPR036890">
    <property type="entry name" value="HATPase_C_sf"/>
</dbReference>
<keyword evidence="11" id="KW-0902">Two-component regulatory system</keyword>
<evidence type="ECO:0000256" key="1">
    <source>
        <dbReference type="ARBA" id="ARBA00000085"/>
    </source>
</evidence>
<dbReference type="SUPFAM" id="SSF55874">
    <property type="entry name" value="ATPase domain of HSP90 chaperone/DNA topoisomerase II/histidine kinase"/>
    <property type="match status" value="1"/>
</dbReference>
<dbReference type="FunFam" id="3.30.565.10:FF:000010">
    <property type="entry name" value="Sensor histidine kinase RcsC"/>
    <property type="match status" value="1"/>
</dbReference>
<evidence type="ECO:0000256" key="8">
    <source>
        <dbReference type="ARBA" id="ARBA00022741"/>
    </source>
</evidence>
<keyword evidence="13" id="KW-0131">Cell cycle</keyword>
<dbReference type="CDD" id="cd16434">
    <property type="entry name" value="CheB-CheR_fusion"/>
    <property type="match status" value="1"/>
</dbReference>
<dbReference type="InterPro" id="IPR005467">
    <property type="entry name" value="His_kinase_dom"/>
</dbReference>
<dbReference type="GO" id="GO:0016020">
    <property type="term" value="C:membrane"/>
    <property type="evidence" value="ECO:0007669"/>
    <property type="project" value="UniProtKB-SubCell"/>
</dbReference>
<evidence type="ECO:0000256" key="16">
    <source>
        <dbReference type="SAM" id="Coils"/>
    </source>
</evidence>
<dbReference type="Pfam" id="PF13596">
    <property type="entry name" value="PAS_10"/>
    <property type="match status" value="1"/>
</dbReference>
<keyword evidence="16" id="KW-0175">Coiled coil</keyword>
<evidence type="ECO:0000259" key="19">
    <source>
        <dbReference type="PROSITE" id="PS50110"/>
    </source>
</evidence>
<dbReference type="CDD" id="cd00082">
    <property type="entry name" value="HisKA"/>
    <property type="match status" value="1"/>
</dbReference>
<dbReference type="InterPro" id="IPR001789">
    <property type="entry name" value="Sig_transdc_resp-reg_receiver"/>
</dbReference>
<dbReference type="SMART" id="SM00091">
    <property type="entry name" value="PAS"/>
    <property type="match status" value="3"/>
</dbReference>
<keyword evidence="7" id="KW-0949">S-adenosyl-L-methionine</keyword>
<dbReference type="InterPro" id="IPR003661">
    <property type="entry name" value="HisK_dim/P_dom"/>
</dbReference>
<feature type="active site" evidence="14">
    <location>
        <position position="148"/>
    </location>
</feature>
<feature type="active site" evidence="14">
    <location>
        <position position="56"/>
    </location>
</feature>
<feature type="coiled-coil region" evidence="16">
    <location>
        <begin position="653"/>
        <end position="740"/>
    </location>
</feature>
<sequence length="1492" mass="166629">MEDRQLPRSLSDRAEGADERCFVIGVGASAGGLEALESFFEHMPTDSGLAFVVVQHLSPDFKSHMDELLRRKTQIPVHLVEDGIEVRPDSIYLLPARMEMIISDGKLRLTERKPDRSFSHPIDQFFRSLAVDCGKRGVAIVLSGTGSDGAKGIREVYEAGGLTISQDEASAKFDGMPMSAQATGVVDLVLPPESMAEALMQYTRDGVAREDLAKSELSLVGIDSIFQQLNKEFGVDFSQYKETTVGRRLQRRLDRLSLETLDDYGTYLHEHPNELAELYRDLLICVTNFFRDSDAFRVLAVETIPTIFANTREGETVRVWVAACSTGEEAYTVAILLDEERRRCGKDVDFKVFATDLHPSSIQHAARGSYTAESLAPMSFERRTQYFRRDGAQFQVTPEIRRRIVFAPHNILSDAPFTQMDLVTCRNMLIYLQPAAQARALSLLHFSLKPGGTLFLGPSESPGEISDEFHVVNQQWRLFTKRRDLRIPLGTSVPLARRSTPGAPIVPTPNFGSMRVDNNMIQLYDELLDQKMGSSILVDRRGQILHVFGDAARFLRFSSGRPTAHVLEAVEGKLKASLSAALHHATRKHGAVQYQAVPFPTSEDVEHLQITVEPIGDPVTGSGNLLISIVAVDATDPDKLLAAKSELTDELVSDMTTERMNHLETELQQSQENLQATIEEMETSNEELQASNEELVASNEELQSTNEELHSVNEELHTVNAEHQRRVEELAEANADMDNLLATTHVGVVFLDHDFTIRRFTPQIAKLLELDDHDIGRPIGEFKRRLGHPSLMNDLQKVLQTQELLEVKVEVSPDQFYLLRIVPYRNAGGIHGVVLTMIDISSLRTAEAQLERFKFMTEAASDLIFLTDHAGRFQYVNPSMADRVGYTIDILLSKHLTEIDSELTDEDYQRLFDSALDGPVKPFDADWVRRDQTTVPVEVSLSSVQIEGDRFLCGSVRDVTERRKTELEMRLQLLAIEATHNGIIITDPNQESNPITYANPGFLRLTGYSREEVIGHNCRFLQGPETDPEATNKLREAINAALPCRVAIRNYRKDGTPFWNDLQITPVFDRKQRLVNFVGVQNDITERMDAQEALERANQEAKAASDAKSSFLANMSHELRTPMTAVLGFADMLAEELVEDDQLEKVTTIKRNGKYLLALLNDILDLSKIEANQMDIQQQTVDTRKLLGDVRTLMDVRATQEGIPLTFTWSDDTPLEVTADETRMRQVLVNLIGNALKFTDHGSVRVEIGRNSKSDPQELVVAVQDTGIGIHDSHLAELFTPFSATGIARRRRFGGTGLGLSISKRLAEGMGGTISVESELGVGSCFTFRLPLTPQQAANNQAGSPAPAEPAPTEEQTRPAFPRLEARILLADDRRDIWRIGRYFLEKCGAEAVVVEDGLQAVEAVQRAEKDARPFDLILMDMQMPVMTGQEAIAEIRDLGVKVPIIALTADTMEGEREACLSMGCDDYFPKPIDGPKLMHLIAWHLQQKRRS</sequence>
<evidence type="ECO:0000256" key="7">
    <source>
        <dbReference type="ARBA" id="ARBA00022691"/>
    </source>
</evidence>
<dbReference type="GO" id="GO:0008984">
    <property type="term" value="F:protein-glutamate methylesterase activity"/>
    <property type="evidence" value="ECO:0007669"/>
    <property type="project" value="InterPro"/>
</dbReference>
<dbReference type="GO" id="GO:0005737">
    <property type="term" value="C:cytoplasm"/>
    <property type="evidence" value="ECO:0007669"/>
    <property type="project" value="InterPro"/>
</dbReference>
<dbReference type="SMART" id="SM00448">
    <property type="entry name" value="REC"/>
    <property type="match status" value="1"/>
</dbReference>
<keyword evidence="9 24" id="KW-0418">Kinase</keyword>
<dbReference type="Gene3D" id="1.10.155.10">
    <property type="entry name" value="Chemotaxis receptor methyltransferase CheR, N-terminal domain"/>
    <property type="match status" value="1"/>
</dbReference>
<evidence type="ECO:0000256" key="4">
    <source>
        <dbReference type="ARBA" id="ARBA00022553"/>
    </source>
</evidence>
<keyword evidence="6 24" id="KW-0808">Transferase</keyword>
<evidence type="ECO:0000259" key="18">
    <source>
        <dbReference type="PROSITE" id="PS50109"/>
    </source>
</evidence>
<dbReference type="GO" id="GO:0005524">
    <property type="term" value="F:ATP binding"/>
    <property type="evidence" value="ECO:0007669"/>
    <property type="project" value="UniProtKB-KW"/>
</dbReference>
<evidence type="ECO:0000256" key="12">
    <source>
        <dbReference type="ARBA" id="ARBA00023136"/>
    </source>
</evidence>
<evidence type="ECO:0000313" key="25">
    <source>
        <dbReference type="Proteomes" id="UP000187735"/>
    </source>
</evidence>
<dbReference type="InterPro" id="IPR035965">
    <property type="entry name" value="PAS-like_dom_sf"/>
</dbReference>
<dbReference type="InterPro" id="IPR003594">
    <property type="entry name" value="HATPase_dom"/>
</dbReference>
<dbReference type="Gene3D" id="3.30.565.10">
    <property type="entry name" value="Histidine kinase-like ATPase, C-terminal domain"/>
    <property type="match status" value="1"/>
</dbReference>
<dbReference type="InterPro" id="IPR050903">
    <property type="entry name" value="Bact_Chemotaxis_MeTrfase"/>
</dbReference>
<dbReference type="InterPro" id="IPR035909">
    <property type="entry name" value="CheB_C"/>
</dbReference>
<dbReference type="RefSeq" id="WP_077023531.1">
    <property type="nucleotide sequence ID" value="NZ_CP017641.1"/>
</dbReference>
<dbReference type="Gene3D" id="3.40.50.2300">
    <property type="match status" value="1"/>
</dbReference>
<dbReference type="GO" id="GO:0000156">
    <property type="term" value="F:phosphorelay response regulator activity"/>
    <property type="evidence" value="ECO:0007669"/>
    <property type="project" value="InterPro"/>
</dbReference>
<evidence type="ECO:0000256" key="15">
    <source>
        <dbReference type="PROSITE-ProRule" id="PRU00169"/>
    </source>
</evidence>
<dbReference type="SMART" id="SM00138">
    <property type="entry name" value="MeTrc"/>
    <property type="match status" value="1"/>
</dbReference>
<dbReference type="OrthoDB" id="288469at2"/>
<dbReference type="InterPro" id="IPR029063">
    <property type="entry name" value="SAM-dependent_MTases_sf"/>
</dbReference>
<dbReference type="STRING" id="1891926.Fuma_01429"/>
<accession>A0A1P8WCP8</accession>
<dbReference type="Pfam" id="PF01739">
    <property type="entry name" value="CheR"/>
    <property type="match status" value="1"/>
</dbReference>
<feature type="domain" description="CheB-type methylesterase" evidence="22">
    <location>
        <begin position="23"/>
        <end position="206"/>
    </location>
</feature>
<dbReference type="SUPFAM" id="SSF47757">
    <property type="entry name" value="Chemotaxis receptor methyltransferase CheR, N-terminal domain"/>
    <property type="match status" value="1"/>
</dbReference>
<keyword evidence="10" id="KW-0067">ATP-binding</keyword>
<evidence type="ECO:0000256" key="14">
    <source>
        <dbReference type="PROSITE-ProRule" id="PRU00050"/>
    </source>
</evidence>
<dbReference type="InterPro" id="IPR036804">
    <property type="entry name" value="CheR_N_sf"/>
</dbReference>
<dbReference type="InterPro" id="IPR011006">
    <property type="entry name" value="CheY-like_superfamily"/>
</dbReference>
<dbReference type="Proteomes" id="UP000187735">
    <property type="component" value="Chromosome"/>
</dbReference>
<dbReference type="SUPFAM" id="SSF52738">
    <property type="entry name" value="Methylesterase CheB, C-terminal domain"/>
    <property type="match status" value="1"/>
</dbReference>
<dbReference type="SUPFAM" id="SSF47384">
    <property type="entry name" value="Homodimeric domain of signal transducing histidine kinase"/>
    <property type="match status" value="1"/>
</dbReference>
<evidence type="ECO:0000256" key="13">
    <source>
        <dbReference type="ARBA" id="ARBA00023306"/>
    </source>
</evidence>
<feature type="domain" description="Response regulatory" evidence="19">
    <location>
        <begin position="1367"/>
        <end position="1486"/>
    </location>
</feature>
<dbReference type="InterPro" id="IPR022641">
    <property type="entry name" value="CheR_N"/>
</dbReference>
<dbReference type="InterPro" id="IPR022642">
    <property type="entry name" value="CheR_C"/>
</dbReference>
<proteinExistence type="predicted"/>
<keyword evidence="12" id="KW-0472">Membrane</keyword>
<comment type="catalytic activity">
    <reaction evidence="1">
        <text>ATP + protein L-histidine = ADP + protein N-phospho-L-histidine.</text>
        <dbReference type="EC" id="2.7.13.3"/>
    </reaction>
</comment>
<dbReference type="PROSITE" id="PS50109">
    <property type="entry name" value="HIS_KIN"/>
    <property type="match status" value="1"/>
</dbReference>
<dbReference type="SUPFAM" id="SSF53335">
    <property type="entry name" value="S-adenosyl-L-methionine-dependent methyltransferases"/>
    <property type="match status" value="1"/>
</dbReference>
<keyword evidence="5" id="KW-0489">Methyltransferase</keyword>
<feature type="domain" description="PAS" evidence="20">
    <location>
        <begin position="849"/>
        <end position="919"/>
    </location>
</feature>
<evidence type="ECO:0000259" key="22">
    <source>
        <dbReference type="PROSITE" id="PS50122"/>
    </source>
</evidence>
<dbReference type="PROSITE" id="PS50110">
    <property type="entry name" value="RESPONSE_REGULATORY"/>
    <property type="match status" value="1"/>
</dbReference>
<dbReference type="SUPFAM" id="SSF55785">
    <property type="entry name" value="PYP-like sensor domain (PAS domain)"/>
    <property type="match status" value="3"/>
</dbReference>
<evidence type="ECO:0000256" key="5">
    <source>
        <dbReference type="ARBA" id="ARBA00022603"/>
    </source>
</evidence>
<dbReference type="Gene3D" id="3.40.50.180">
    <property type="entry name" value="Methylesterase CheB, C-terminal domain"/>
    <property type="match status" value="1"/>
</dbReference>
<feature type="domain" description="CheR-type methyltransferase" evidence="23">
    <location>
        <begin position="229"/>
        <end position="482"/>
    </location>
</feature>
<comment type="subcellular location">
    <subcellularLocation>
        <location evidence="3">Membrane</location>
    </subcellularLocation>
</comment>
<comment type="catalytic activity">
    <reaction evidence="2">
        <text>L-glutamyl-[protein] + S-adenosyl-L-methionine = [protein]-L-glutamate 5-O-methyl ester + S-adenosyl-L-homocysteine</text>
        <dbReference type="Rhea" id="RHEA:24452"/>
        <dbReference type="Rhea" id="RHEA-COMP:10208"/>
        <dbReference type="Rhea" id="RHEA-COMP:10311"/>
        <dbReference type="ChEBI" id="CHEBI:29973"/>
        <dbReference type="ChEBI" id="CHEBI:57856"/>
        <dbReference type="ChEBI" id="CHEBI:59789"/>
        <dbReference type="ChEBI" id="CHEBI:82795"/>
        <dbReference type="EC" id="2.1.1.80"/>
    </reaction>
</comment>
<dbReference type="NCBIfam" id="TIGR00229">
    <property type="entry name" value="sensory_box"/>
    <property type="match status" value="2"/>
</dbReference>
<feature type="active site" evidence="14">
    <location>
        <position position="29"/>
    </location>
</feature>
<dbReference type="PROSITE" id="PS50123">
    <property type="entry name" value="CHER"/>
    <property type="match status" value="1"/>
</dbReference>
<dbReference type="InterPro" id="IPR000014">
    <property type="entry name" value="PAS"/>
</dbReference>
<feature type="domain" description="Histidine kinase" evidence="18">
    <location>
        <begin position="1114"/>
        <end position="1334"/>
    </location>
</feature>
<reference evidence="24 25" key="1">
    <citation type="journal article" date="2016" name="Front. Microbiol.">
        <title>Fuerstia marisgermanicae gen. nov., sp. nov., an Unusual Member of the Phylum Planctomycetes from the German Wadden Sea.</title>
        <authorList>
            <person name="Kohn T."/>
            <person name="Heuer A."/>
            <person name="Jogler M."/>
            <person name="Vollmers J."/>
            <person name="Boedeker C."/>
            <person name="Bunk B."/>
            <person name="Rast P."/>
            <person name="Borchert D."/>
            <person name="Glockner I."/>
            <person name="Freese H.M."/>
            <person name="Klenk H.P."/>
            <person name="Overmann J."/>
            <person name="Kaster A.K."/>
            <person name="Rohde M."/>
            <person name="Wiegand S."/>
            <person name="Jogler C."/>
        </authorList>
    </citation>
    <scope>NUCLEOTIDE SEQUENCE [LARGE SCALE GENOMIC DNA]</scope>
    <source>
        <strain evidence="24 25">NH11</strain>
    </source>
</reference>
<dbReference type="Pfam" id="PF13426">
    <property type="entry name" value="PAS_9"/>
    <property type="match status" value="2"/>
</dbReference>
<evidence type="ECO:0000256" key="3">
    <source>
        <dbReference type="ARBA" id="ARBA00004370"/>
    </source>
</evidence>
<evidence type="ECO:0000256" key="2">
    <source>
        <dbReference type="ARBA" id="ARBA00001541"/>
    </source>
</evidence>
<evidence type="ECO:0000256" key="6">
    <source>
        <dbReference type="ARBA" id="ARBA00022679"/>
    </source>
</evidence>
<evidence type="ECO:0000259" key="23">
    <source>
        <dbReference type="PROSITE" id="PS50123"/>
    </source>
</evidence>
<dbReference type="InterPro" id="IPR036097">
    <property type="entry name" value="HisK_dim/P_sf"/>
</dbReference>
<dbReference type="GO" id="GO:0006935">
    <property type="term" value="P:chemotaxis"/>
    <property type="evidence" value="ECO:0007669"/>
    <property type="project" value="UniProtKB-UniRule"/>
</dbReference>
<dbReference type="CDD" id="cd17546">
    <property type="entry name" value="REC_hyHK_CKI1_RcsC-like"/>
    <property type="match status" value="1"/>
</dbReference>
<dbReference type="KEGG" id="fmr:Fuma_01429"/>
<dbReference type="Gene3D" id="3.40.50.150">
    <property type="entry name" value="Vaccinia Virus protein VP39"/>
    <property type="match status" value="1"/>
</dbReference>
<dbReference type="GO" id="GO:0008983">
    <property type="term" value="F:protein-glutamate O-methyltransferase activity"/>
    <property type="evidence" value="ECO:0007669"/>
    <property type="project" value="UniProtKB-EC"/>
</dbReference>
<dbReference type="Pfam" id="PF02518">
    <property type="entry name" value="HATPase_c"/>
    <property type="match status" value="1"/>
</dbReference>
<dbReference type="SMART" id="SM00387">
    <property type="entry name" value="HATPase_c"/>
    <property type="match status" value="1"/>
</dbReference>
<dbReference type="InterPro" id="IPR000700">
    <property type="entry name" value="PAS-assoc_C"/>
</dbReference>
<keyword evidence="25" id="KW-1185">Reference proteome</keyword>
<evidence type="ECO:0000256" key="11">
    <source>
        <dbReference type="ARBA" id="ARBA00023012"/>
    </source>
</evidence>
<dbReference type="InterPro" id="IPR000673">
    <property type="entry name" value="Sig_transdc_resp-reg_Me-estase"/>
</dbReference>
<dbReference type="EMBL" id="CP017641">
    <property type="protein sequence ID" value="APZ91833.1"/>
    <property type="molecule type" value="Genomic_DNA"/>
</dbReference>
<dbReference type="PANTHER" id="PTHR24422:SF27">
    <property type="entry name" value="PROTEIN-GLUTAMATE O-METHYLTRANSFERASE"/>
    <property type="match status" value="1"/>
</dbReference>
<keyword evidence="14" id="KW-0145">Chemotaxis</keyword>
<dbReference type="InterPro" id="IPR000780">
    <property type="entry name" value="CheR_MeTrfase"/>
</dbReference>
<evidence type="ECO:0000256" key="9">
    <source>
        <dbReference type="ARBA" id="ARBA00022777"/>
    </source>
</evidence>
<dbReference type="Pfam" id="PF00072">
    <property type="entry name" value="Response_reg"/>
    <property type="match status" value="1"/>
</dbReference>
<dbReference type="Pfam" id="PF03705">
    <property type="entry name" value="CheR_N"/>
    <property type="match status" value="1"/>
</dbReference>
<feature type="domain" description="PAS" evidence="20">
    <location>
        <begin position="975"/>
        <end position="1041"/>
    </location>
</feature>
<dbReference type="FunFam" id="1.10.287.130:FF:000038">
    <property type="entry name" value="Sensory transduction histidine kinase"/>
    <property type="match status" value="1"/>
</dbReference>
<keyword evidence="4 15" id="KW-0597">Phosphoprotein</keyword>
<dbReference type="PROSITE" id="PS50122">
    <property type="entry name" value="CHEB"/>
    <property type="match status" value="1"/>
</dbReference>
<evidence type="ECO:0000256" key="17">
    <source>
        <dbReference type="SAM" id="MobiDB-lite"/>
    </source>
</evidence>
<dbReference type="Pfam" id="PF00512">
    <property type="entry name" value="HisKA"/>
    <property type="match status" value="1"/>
</dbReference>
<gene>
    <name evidence="24" type="primary">luxQ</name>
    <name evidence="24" type="ORF">Fuma_01429</name>
</gene>
<keyword evidence="8" id="KW-0547">Nucleotide-binding</keyword>
<feature type="region of interest" description="Disordered" evidence="17">
    <location>
        <begin position="1337"/>
        <end position="1359"/>
    </location>
</feature>
<dbReference type="CDD" id="cd16922">
    <property type="entry name" value="HATPase_EvgS-ArcB-TorS-like"/>
    <property type="match status" value="1"/>
</dbReference>
<dbReference type="PROSITE" id="PS50113">
    <property type="entry name" value="PAC"/>
    <property type="match status" value="1"/>
</dbReference>
<dbReference type="EC" id="2.7.13.3" evidence="24"/>
<feature type="domain" description="PAC" evidence="21">
    <location>
        <begin position="1044"/>
        <end position="1096"/>
    </location>
</feature>
<dbReference type="CDD" id="cd00130">
    <property type="entry name" value="PAS"/>
    <property type="match status" value="3"/>
</dbReference>
<evidence type="ECO:0000259" key="21">
    <source>
        <dbReference type="PROSITE" id="PS50113"/>
    </source>
</evidence>
<evidence type="ECO:0000259" key="20">
    <source>
        <dbReference type="PROSITE" id="PS50112"/>
    </source>
</evidence>
<dbReference type="PROSITE" id="PS50112">
    <property type="entry name" value="PAS"/>
    <property type="match status" value="2"/>
</dbReference>
<dbReference type="SMART" id="SM00086">
    <property type="entry name" value="PAC"/>
    <property type="match status" value="2"/>
</dbReference>
<dbReference type="GO" id="GO:0000155">
    <property type="term" value="F:phosphorelay sensor kinase activity"/>
    <property type="evidence" value="ECO:0007669"/>
    <property type="project" value="InterPro"/>
</dbReference>
<dbReference type="PANTHER" id="PTHR24422">
    <property type="entry name" value="CHEMOTAXIS PROTEIN METHYLTRANSFERASE"/>
    <property type="match status" value="1"/>
</dbReference>
<dbReference type="SMART" id="SM00388">
    <property type="entry name" value="HisKA"/>
    <property type="match status" value="1"/>
</dbReference>
<dbReference type="Gene3D" id="1.10.287.130">
    <property type="match status" value="1"/>
</dbReference>
<protein>
    <submittedName>
        <fullName evidence="24">Autoinducer 2 sensor kinase/phosphatase LuxQ</fullName>
        <ecNumber evidence="24">2.7.13.3</ecNumber>
    </submittedName>
</protein>
<organism evidence="24 25">
    <name type="scientific">Fuerstiella marisgermanici</name>
    <dbReference type="NCBI Taxonomy" id="1891926"/>
    <lineage>
        <taxon>Bacteria</taxon>
        <taxon>Pseudomonadati</taxon>
        <taxon>Planctomycetota</taxon>
        <taxon>Planctomycetia</taxon>
        <taxon>Planctomycetales</taxon>
        <taxon>Planctomycetaceae</taxon>
        <taxon>Fuerstiella</taxon>
    </lineage>
</organism>
<evidence type="ECO:0000256" key="10">
    <source>
        <dbReference type="ARBA" id="ARBA00022840"/>
    </source>
</evidence>
<dbReference type="PRINTS" id="PR00996">
    <property type="entry name" value="CHERMTFRASE"/>
</dbReference>
<dbReference type="GO" id="GO:0032259">
    <property type="term" value="P:methylation"/>
    <property type="evidence" value="ECO:0007669"/>
    <property type="project" value="UniProtKB-KW"/>
</dbReference>
<feature type="modified residue" description="4-aspartylphosphate" evidence="15">
    <location>
        <position position="1421"/>
    </location>
</feature>
<evidence type="ECO:0000313" key="24">
    <source>
        <dbReference type="EMBL" id="APZ91833.1"/>
    </source>
</evidence>
<dbReference type="Pfam" id="PF01339">
    <property type="entry name" value="CheB_methylest"/>
    <property type="match status" value="1"/>
</dbReference>
<dbReference type="SUPFAM" id="SSF52172">
    <property type="entry name" value="CheY-like"/>
    <property type="match status" value="1"/>
</dbReference>
<keyword evidence="14" id="KW-0378">Hydrolase</keyword>
<name>A0A1P8WCP8_9PLAN</name>
<dbReference type="Gene3D" id="3.30.450.20">
    <property type="entry name" value="PAS domain"/>
    <property type="match status" value="3"/>
</dbReference>